<evidence type="ECO:0000313" key="2">
    <source>
        <dbReference type="Proteomes" id="UP000053477"/>
    </source>
</evidence>
<dbReference type="Proteomes" id="UP000053477">
    <property type="component" value="Unassembled WGS sequence"/>
</dbReference>
<organism evidence="1 2">
    <name type="scientific">Schizopora paradoxa</name>
    <dbReference type="NCBI Taxonomy" id="27342"/>
    <lineage>
        <taxon>Eukaryota</taxon>
        <taxon>Fungi</taxon>
        <taxon>Dikarya</taxon>
        <taxon>Basidiomycota</taxon>
        <taxon>Agaricomycotina</taxon>
        <taxon>Agaricomycetes</taxon>
        <taxon>Hymenochaetales</taxon>
        <taxon>Schizoporaceae</taxon>
        <taxon>Schizopora</taxon>
    </lineage>
</organism>
<dbReference type="OrthoDB" id="3365698at2759"/>
<accession>A0A0H2RP43</accession>
<gene>
    <name evidence="1" type="ORF">SCHPADRAFT_999065</name>
</gene>
<proteinExistence type="predicted"/>
<dbReference type="EMBL" id="KQ086005">
    <property type="protein sequence ID" value="KLO11248.1"/>
    <property type="molecule type" value="Genomic_DNA"/>
</dbReference>
<dbReference type="InterPro" id="IPR032675">
    <property type="entry name" value="LRR_dom_sf"/>
</dbReference>
<sequence>MSMSTNPSTNLSTFPPDILIHIYRHVCALPEFKNIEDVDDADRRPGVMDLECISPSSPEIVLSCICRSWRCLMLSMPSFWTVLCVGTPRPLSFKSTEPAPTAKALGKQTELLKIWAKRSDGRPLSVVVRLEQEAGNEEDRDAALHLVYEVRRLSERWEFEFLSVRCHDYLVSFLSSCAFDRFTSRRIQQVELIETGPSSYGFQNNRAPSRPCVLKYQAACMRLEKLKIQGGLDLQMENLFIPTLNVHPITMNLTCFIYRQPPRHRKSFPMTFDDALILLAHCQSLKTFDFAATNDFLFEDDIPDYLPNWNDEEHVLRLNLTRLSLSSTKALDFGPLLSLLAAPDLEELSLTGPYYAEWMIDEHDMNYNVHEDWNHVTEFLDRVESPLRKLHLEGMPLTSESVVGYLEQMDSIEDLKVDGRIFDRYLVSRLTWMPDAEDSNNLLPELKSLTVVGCSISYLSIIELVHMIYSRARYLQLFSIDDDVENLVVHEQLKQWTEDKGPANMDMVRLTDTKDNLDILESEWMQKQFMMNPILLNLATDGCFHMSIE</sequence>
<reference evidence="1 2" key="1">
    <citation type="submission" date="2015-04" db="EMBL/GenBank/DDBJ databases">
        <title>Complete genome sequence of Schizopora paradoxa KUC8140, a cosmopolitan wood degrader in East Asia.</title>
        <authorList>
            <consortium name="DOE Joint Genome Institute"/>
            <person name="Min B."/>
            <person name="Park H."/>
            <person name="Jang Y."/>
            <person name="Kim J.-J."/>
            <person name="Kim K.H."/>
            <person name="Pangilinan J."/>
            <person name="Lipzen A."/>
            <person name="Riley R."/>
            <person name="Grigoriev I.V."/>
            <person name="Spatafora J.W."/>
            <person name="Choi I.-G."/>
        </authorList>
    </citation>
    <scope>NUCLEOTIDE SEQUENCE [LARGE SCALE GENOMIC DNA]</scope>
    <source>
        <strain evidence="1 2">KUC8140</strain>
    </source>
</reference>
<evidence type="ECO:0000313" key="1">
    <source>
        <dbReference type="EMBL" id="KLO11248.1"/>
    </source>
</evidence>
<protein>
    <recommendedName>
        <fullName evidence="3">F-box domain-containing protein</fullName>
    </recommendedName>
</protein>
<keyword evidence="2" id="KW-1185">Reference proteome</keyword>
<dbReference type="AlphaFoldDB" id="A0A0H2RP43"/>
<dbReference type="Gene3D" id="3.80.10.10">
    <property type="entry name" value="Ribonuclease Inhibitor"/>
    <property type="match status" value="1"/>
</dbReference>
<dbReference type="InParanoid" id="A0A0H2RP43"/>
<dbReference type="SUPFAM" id="SSF52047">
    <property type="entry name" value="RNI-like"/>
    <property type="match status" value="1"/>
</dbReference>
<name>A0A0H2RP43_9AGAM</name>
<evidence type="ECO:0008006" key="3">
    <source>
        <dbReference type="Google" id="ProtNLM"/>
    </source>
</evidence>